<feature type="domain" description="Polysaccharide pyruvyl transferase" evidence="4">
    <location>
        <begin position="16"/>
        <end position="331"/>
    </location>
</feature>
<evidence type="ECO:0000256" key="2">
    <source>
        <dbReference type="SAM" id="MobiDB-lite"/>
    </source>
</evidence>
<feature type="coiled-coil region" evidence="1">
    <location>
        <begin position="460"/>
        <end position="508"/>
    </location>
</feature>
<dbReference type="SUPFAM" id="SSF53756">
    <property type="entry name" value="UDP-Glycosyltransferase/glycogen phosphorylase"/>
    <property type="match status" value="1"/>
</dbReference>
<evidence type="ECO:0000313" key="6">
    <source>
        <dbReference type="EMBL" id="TDA95378.1"/>
    </source>
</evidence>
<dbReference type="InterPro" id="IPR028098">
    <property type="entry name" value="Glyco_trans_4-like_N"/>
</dbReference>
<dbReference type="CDD" id="cd03801">
    <property type="entry name" value="GT4_PimA-like"/>
    <property type="match status" value="1"/>
</dbReference>
<keyword evidence="1" id="KW-0175">Coiled coil</keyword>
<feature type="domain" description="Glycosyl transferase family 1" evidence="3">
    <location>
        <begin position="822"/>
        <end position="1001"/>
    </location>
</feature>
<evidence type="ECO:0000256" key="1">
    <source>
        <dbReference type="SAM" id="Coils"/>
    </source>
</evidence>
<keyword evidence="7" id="KW-1185">Reference proteome</keyword>
<evidence type="ECO:0000313" key="7">
    <source>
        <dbReference type="Proteomes" id="UP000294823"/>
    </source>
</evidence>
<protein>
    <submittedName>
        <fullName evidence="6">Glycosyltransferase</fullName>
    </submittedName>
</protein>
<evidence type="ECO:0000259" key="5">
    <source>
        <dbReference type="Pfam" id="PF13579"/>
    </source>
</evidence>
<dbReference type="Pfam" id="PF13579">
    <property type="entry name" value="Glyco_trans_4_4"/>
    <property type="match status" value="1"/>
</dbReference>
<dbReference type="InterPro" id="IPR007345">
    <property type="entry name" value="Polysacch_pyruvyl_Trfase"/>
</dbReference>
<evidence type="ECO:0000259" key="4">
    <source>
        <dbReference type="Pfam" id="PF04230"/>
    </source>
</evidence>
<evidence type="ECO:0000259" key="3">
    <source>
        <dbReference type="Pfam" id="PF00534"/>
    </source>
</evidence>
<organism evidence="6 7">
    <name type="scientific">Halomonas marinisediminis</name>
    <dbReference type="NCBI Taxonomy" id="2546095"/>
    <lineage>
        <taxon>Bacteria</taxon>
        <taxon>Pseudomonadati</taxon>
        <taxon>Pseudomonadota</taxon>
        <taxon>Gammaproteobacteria</taxon>
        <taxon>Oceanospirillales</taxon>
        <taxon>Halomonadaceae</taxon>
        <taxon>Halomonas</taxon>
    </lineage>
</organism>
<sequence>MGFKNIAFFYGHSASNIGDLAINYGQVDIFKECFPDAKIHVVFLNAANSQFLSTSKDSFVCKESIEFHFLNTKDYNLVSKIVEDPVYLFSYLGLEDVDAVWVSSGEHLFEYSNKENYHSIFWRTYPLFAAKYINKFAGVLPSTYGPYEDGETKHFVKTFLKSIDFVGVREAASQKLIKKELDFDGAFLGLDPAFFIDTSSYQHDEVTNNVGIIMRSEGWGIRLSKQERKETTQSFKESGYKSSKAYKLSVNLIERLVTDFNKSIKIFVQTNADKELSEAILRSFEGTEAHKEIEIIRPVSVDDYLANLSKIDHIITSRFHAAILGFVLKKRVDAVYFESHGYKMPGLFEFLELPDSCHNLSTLSDEVVSDAIVNAFLKKLDPNETSDKIESLRRELKDRISSLYEFENKEEDCKESESLEELRSLYWVKAIKLIGKEKDKEIESIEFKHDHRVSSLNKSIEKLKEQNYSLSVKVKELKENLTNQTKKRQEMEDNIIRLENKSLKALLKAERSELKRVYSSTSYKVGMQVVKDYQRPLQWPLIPIKLLKMFLQHKKKVERKALSQSKSSRTMKKANGEDNPSVVTPSYINTEKDILKLIKDRKESTTKSNGEIKKICYVLHNSLPYASGGYATRAHGVATGLAKNGFDVVCLTRPGFPLDVRNDIDPGDVQDHVIDGISYQRVRLPLRKGSSNYEYMNSIITPLEEKIKEINPDLVIAASFYLTALPSLIVSRKLNIPFVYEIRGLAEVTKISREPSYRGTDAYNNQVYMEAETANNADHVLTLTEPMKDEMASRGVSPAKIIILPNSANAENFSPRERDLELAKKLKIPVDTPVIGYIGTFVDYEGLEDLVYAAGILKNSGFNFRLLIVGSENVNTINVGPITTMMKKYARDTGLDDWLILPGRVPHEKVESFYSLIDIAPFPRKPWPVCEMVSPMKPLEALAMKKAVVVSSVAALSHMVEDGVTGLVFKKGDVGSLVNTLTRLIEDPQLRGTLGENAREWVKENRSWEFTTKRAMLAIHDAMHGK</sequence>
<dbReference type="EMBL" id="SLTR01000034">
    <property type="protein sequence ID" value="TDA95378.1"/>
    <property type="molecule type" value="Genomic_DNA"/>
</dbReference>
<dbReference type="PANTHER" id="PTHR45947:SF3">
    <property type="entry name" value="SULFOQUINOVOSYL TRANSFERASE SQD2"/>
    <property type="match status" value="1"/>
</dbReference>
<dbReference type="InterPro" id="IPR001296">
    <property type="entry name" value="Glyco_trans_1"/>
</dbReference>
<dbReference type="Gene3D" id="3.40.50.2000">
    <property type="entry name" value="Glycogen Phosphorylase B"/>
    <property type="match status" value="2"/>
</dbReference>
<feature type="domain" description="Glycosyltransferase subfamily 4-like N-terminal" evidence="5">
    <location>
        <begin position="628"/>
        <end position="806"/>
    </location>
</feature>
<comment type="caution">
    <text evidence="6">The sequence shown here is derived from an EMBL/GenBank/DDBJ whole genome shotgun (WGS) entry which is preliminary data.</text>
</comment>
<reference evidence="6 7" key="1">
    <citation type="submission" date="2019-03" db="EMBL/GenBank/DDBJ databases">
        <title>Halomonas marinisediminis sp. nov., a moderately halophilic bacterium isolated from the Bohai Gulf.</title>
        <authorList>
            <person name="Ji X."/>
        </authorList>
    </citation>
    <scope>NUCLEOTIDE SEQUENCE [LARGE SCALE GENOMIC DNA]</scope>
    <source>
        <strain evidence="6 7">204</strain>
    </source>
</reference>
<gene>
    <name evidence="6" type="ORF">E0702_15695</name>
</gene>
<proteinExistence type="predicted"/>
<dbReference type="Pfam" id="PF04230">
    <property type="entry name" value="PS_pyruv_trans"/>
    <property type="match status" value="1"/>
</dbReference>
<feature type="region of interest" description="Disordered" evidence="2">
    <location>
        <begin position="561"/>
        <end position="583"/>
    </location>
</feature>
<dbReference type="InterPro" id="IPR050194">
    <property type="entry name" value="Glycosyltransferase_grp1"/>
</dbReference>
<dbReference type="Pfam" id="PF00534">
    <property type="entry name" value="Glycos_transf_1"/>
    <property type="match status" value="1"/>
</dbReference>
<accession>A0ABY2D3P8</accession>
<name>A0ABY2D3P8_9GAMM</name>
<dbReference type="PANTHER" id="PTHR45947">
    <property type="entry name" value="SULFOQUINOVOSYL TRANSFERASE SQD2"/>
    <property type="match status" value="1"/>
</dbReference>
<dbReference type="Proteomes" id="UP000294823">
    <property type="component" value="Unassembled WGS sequence"/>
</dbReference>
<dbReference type="RefSeq" id="WP_132045542.1">
    <property type="nucleotide sequence ID" value="NZ_SLTR01000034.1"/>
</dbReference>